<sequence>MEQKLGWQARFLFAVIAAISVSGCTAMIEKQILNTAPVITGVGDLKAEYAKNRFSYCTQKVADTQQLRLQSSDREPADPRPESAGLKNTRSEHTGNEHTRNENPQHCVTYYDFAEFLLELDGEIKSIPKGSFEFTDANYREENYREENTEALNFKERMEFRFPDLSGNAPLVIVAPGYGLSATHMILPWASWFRSMGMHPIVLLGPTEAKPMQFGLNHTQAVATMLTEQYPNRDIVLFGFSMGALGALAIEAELLEKGMRPQALMLVAPMNNFREQALSAYHTMRANDWKVRWFVPESRFSKAVDRIILASNIHEEELLLKPKLINARTPMFVAAGEGDSLVKYGELRDILNLPGEQGGEAYQPYPGHPEFNVVIEPLANDESQFVSIPRFNHAAMFFLLRPLRTPLQEWLGTRVELTLAPETEYPEHNEEQAETLE</sequence>
<dbReference type="OrthoDB" id="6400147at2"/>
<comment type="caution">
    <text evidence="3">The sequence shown here is derived from an EMBL/GenBank/DDBJ whole genome shotgun (WGS) entry which is preliminary data.</text>
</comment>
<reference evidence="4" key="1">
    <citation type="journal article" date="2018" name="Front. Microbiol.">
        <title>Genome-Based Analysis Reveals the Taxonomy and Diversity of the Family Idiomarinaceae.</title>
        <authorList>
            <person name="Liu Y."/>
            <person name="Lai Q."/>
            <person name="Shao Z."/>
        </authorList>
    </citation>
    <scope>NUCLEOTIDE SEQUENCE [LARGE SCALE GENOMIC DNA]</scope>
    <source>
        <strain evidence="4">GBPy7</strain>
    </source>
</reference>
<dbReference type="Proteomes" id="UP000288395">
    <property type="component" value="Unassembled WGS sequence"/>
</dbReference>
<feature type="compositionally biased region" description="Basic and acidic residues" evidence="1">
    <location>
        <begin position="71"/>
        <end position="81"/>
    </location>
</feature>
<proteinExistence type="predicted"/>
<dbReference type="Gene3D" id="3.40.50.1820">
    <property type="entry name" value="alpha/beta hydrolase"/>
    <property type="match status" value="1"/>
</dbReference>
<dbReference type="PROSITE" id="PS51257">
    <property type="entry name" value="PROKAR_LIPOPROTEIN"/>
    <property type="match status" value="1"/>
</dbReference>
<organism evidence="3 4">
    <name type="scientific">Aliidiomarina iranensis</name>
    <dbReference type="NCBI Taxonomy" id="1434071"/>
    <lineage>
        <taxon>Bacteria</taxon>
        <taxon>Pseudomonadati</taxon>
        <taxon>Pseudomonadota</taxon>
        <taxon>Gammaproteobacteria</taxon>
        <taxon>Alteromonadales</taxon>
        <taxon>Idiomarinaceae</taxon>
        <taxon>Aliidiomarina</taxon>
    </lineage>
</organism>
<evidence type="ECO:0000313" key="4">
    <source>
        <dbReference type="Proteomes" id="UP000288395"/>
    </source>
</evidence>
<gene>
    <name evidence="3" type="ORF">CWE08_00370</name>
</gene>
<feature type="domain" description="Serine aminopeptidase S33" evidence="2">
    <location>
        <begin position="221"/>
        <end position="328"/>
    </location>
</feature>
<evidence type="ECO:0000259" key="2">
    <source>
        <dbReference type="Pfam" id="PF12146"/>
    </source>
</evidence>
<feature type="region of interest" description="Disordered" evidence="1">
    <location>
        <begin position="68"/>
        <end position="103"/>
    </location>
</feature>
<dbReference type="SUPFAM" id="SSF53474">
    <property type="entry name" value="alpha/beta-Hydrolases"/>
    <property type="match status" value="1"/>
</dbReference>
<dbReference type="RefSeq" id="WP_126764685.1">
    <property type="nucleotide sequence ID" value="NZ_PIPJ01000001.1"/>
</dbReference>
<name>A0A432W1P0_9GAMM</name>
<evidence type="ECO:0000313" key="3">
    <source>
        <dbReference type="EMBL" id="RUO23144.1"/>
    </source>
</evidence>
<dbReference type="Pfam" id="PF12146">
    <property type="entry name" value="Hydrolase_4"/>
    <property type="match status" value="1"/>
</dbReference>
<dbReference type="EMBL" id="PIPJ01000001">
    <property type="protein sequence ID" value="RUO23144.1"/>
    <property type="molecule type" value="Genomic_DNA"/>
</dbReference>
<dbReference type="InterPro" id="IPR029058">
    <property type="entry name" value="AB_hydrolase_fold"/>
</dbReference>
<evidence type="ECO:0000256" key="1">
    <source>
        <dbReference type="SAM" id="MobiDB-lite"/>
    </source>
</evidence>
<protein>
    <recommendedName>
        <fullName evidence="2">Serine aminopeptidase S33 domain-containing protein</fullName>
    </recommendedName>
</protein>
<dbReference type="AlphaFoldDB" id="A0A432W1P0"/>
<feature type="compositionally biased region" description="Basic and acidic residues" evidence="1">
    <location>
        <begin position="89"/>
        <end position="103"/>
    </location>
</feature>
<accession>A0A432W1P0</accession>
<dbReference type="InterPro" id="IPR022742">
    <property type="entry name" value="Hydrolase_4"/>
</dbReference>
<keyword evidence="4" id="KW-1185">Reference proteome</keyword>